<evidence type="ECO:0000313" key="2">
    <source>
        <dbReference type="Proteomes" id="UP001056778"/>
    </source>
</evidence>
<evidence type="ECO:0000313" key="1">
    <source>
        <dbReference type="EMBL" id="KAI4464239.1"/>
    </source>
</evidence>
<proteinExistence type="predicted"/>
<reference evidence="1" key="1">
    <citation type="submission" date="2022-04" db="EMBL/GenBank/DDBJ databases">
        <title>Chromosome-scale genome assembly of Holotrichia oblita Faldermann.</title>
        <authorList>
            <person name="Rongchong L."/>
        </authorList>
    </citation>
    <scope>NUCLEOTIDE SEQUENCE</scope>
    <source>
        <strain evidence="1">81SQS9</strain>
    </source>
</reference>
<gene>
    <name evidence="1" type="ORF">MML48_3g00009673</name>
</gene>
<name>A0ACB9TBZ8_HOLOL</name>
<dbReference type="Proteomes" id="UP001056778">
    <property type="component" value="Chromosome 3"/>
</dbReference>
<accession>A0ACB9TBZ8</accession>
<keyword evidence="2" id="KW-1185">Reference proteome</keyword>
<organism evidence="1 2">
    <name type="scientific">Holotrichia oblita</name>
    <name type="common">Chafer beetle</name>
    <dbReference type="NCBI Taxonomy" id="644536"/>
    <lineage>
        <taxon>Eukaryota</taxon>
        <taxon>Metazoa</taxon>
        <taxon>Ecdysozoa</taxon>
        <taxon>Arthropoda</taxon>
        <taxon>Hexapoda</taxon>
        <taxon>Insecta</taxon>
        <taxon>Pterygota</taxon>
        <taxon>Neoptera</taxon>
        <taxon>Endopterygota</taxon>
        <taxon>Coleoptera</taxon>
        <taxon>Polyphaga</taxon>
        <taxon>Scarabaeiformia</taxon>
        <taxon>Scarabaeidae</taxon>
        <taxon>Melolonthinae</taxon>
        <taxon>Holotrichia</taxon>
    </lineage>
</organism>
<dbReference type="EMBL" id="CM043017">
    <property type="protein sequence ID" value="KAI4464239.1"/>
    <property type="molecule type" value="Genomic_DNA"/>
</dbReference>
<sequence>MIPVNRQLINAYHRLIISNPRSYEIHRLTKRSKSEKDQPKRCTFRAQTETNVLTTASGAPISDKNASLSIGSRGPLLLQDVQLIEDLAHLGRERIPERVVHAKGGGAFGYFEVTDDITRYCAARLFESVGKRTNIAVRFSTTGGEAGSADSVRDPRGFAVKFYTEDGNFDLVANNTPIFFIRDPIFFPSLVHCAKRNPITHLPDSNAFWDFMSLRPESTHQIFILFGERGISDGFRFMNGYGGHTFKLVNDKGESVYCKFHLHTEQGIKWLEPDEATCIAGKAPDYAIEDLYEAIQDGNYPKWTMYIQVMTFEQAEKYPENPFDLTKVWPQKIFPLIKVGYFILNKNPKNYFTDVEQLAFSPAHLIPGILPSPDRMLIGRMFSYGDTQRYRLGKNYLQLPVNCPLQVKNYHRDGVMVHNNQGTGPNYYPNSVDGPEISKSIKKLHPPFNVAGDVNRFDSGSEDNFSQARILYQRVFNEEQKEKFIVNIAGSLHTVTSPLIQRRALDNIAKVDSSLEKRISDYLIKKKK</sequence>
<comment type="caution">
    <text evidence="1">The sequence shown here is derived from an EMBL/GenBank/DDBJ whole genome shotgun (WGS) entry which is preliminary data.</text>
</comment>
<protein>
    <submittedName>
        <fullName evidence="1">Catalase</fullName>
    </submittedName>
</protein>